<comment type="caution">
    <text evidence="1">The sequence shown here is derived from an EMBL/GenBank/DDBJ whole genome shotgun (WGS) entry which is preliminary data.</text>
</comment>
<organism evidence="1 2">
    <name type="scientific">Micromonospora coerulea</name>
    <dbReference type="NCBI Taxonomy" id="47856"/>
    <lineage>
        <taxon>Bacteria</taxon>
        <taxon>Bacillati</taxon>
        <taxon>Actinomycetota</taxon>
        <taxon>Actinomycetes</taxon>
        <taxon>Micromonosporales</taxon>
        <taxon>Micromonosporaceae</taxon>
        <taxon>Micromonospora</taxon>
    </lineage>
</organism>
<dbReference type="InterPro" id="IPR016195">
    <property type="entry name" value="Pol/histidinol_Pase-like"/>
</dbReference>
<dbReference type="Proteomes" id="UP001500307">
    <property type="component" value="Unassembled WGS sequence"/>
</dbReference>
<protein>
    <recommendedName>
        <fullName evidence="3">Polymerase/histidinol phosphatase N-terminal domain-containing protein</fullName>
    </recommendedName>
</protein>
<dbReference type="SUPFAM" id="SSF89550">
    <property type="entry name" value="PHP domain-like"/>
    <property type="match status" value="2"/>
</dbReference>
<accession>A0ABP8T1E8</accession>
<dbReference type="PROSITE" id="PS51318">
    <property type="entry name" value="TAT"/>
    <property type="match status" value="1"/>
</dbReference>
<dbReference type="EMBL" id="BAABGU010000040">
    <property type="protein sequence ID" value="GAA4578298.1"/>
    <property type="molecule type" value="Genomic_DNA"/>
</dbReference>
<proteinExistence type="predicted"/>
<dbReference type="RefSeq" id="WP_346124096.1">
    <property type="nucleotide sequence ID" value="NZ_BAABGU010000040.1"/>
</dbReference>
<dbReference type="InterPro" id="IPR052018">
    <property type="entry name" value="PHP_domain"/>
</dbReference>
<dbReference type="InterPro" id="IPR006311">
    <property type="entry name" value="TAT_signal"/>
</dbReference>
<evidence type="ECO:0008006" key="3">
    <source>
        <dbReference type="Google" id="ProtNLM"/>
    </source>
</evidence>
<dbReference type="PANTHER" id="PTHR42924:SF3">
    <property type="entry name" value="POLYMERASE_HISTIDINOL PHOSPHATASE N-TERMINAL DOMAIN-CONTAINING PROTEIN"/>
    <property type="match status" value="1"/>
</dbReference>
<name>A0ABP8T1E8_9ACTN</name>
<sequence>MGEGAPRVKRRSLLVAAGGLAVAGVGVPVALASSADPPPPPPAPVGGRRPVSMAMHIHASFSEGIASYAAHLEQARRNDVDVIWWTDHDFRVAAHDHRRVVHFDGPEELEGALAWTWRASTEGRLTASGADFVDSPHAADDPPRALRLAATGDGSLWYAGQAWNWTHTGNISDTTLHLDVLPETAGPDAALLVEIALSHHPAGAGRPAGQLVLRYRIGAGRPAGHATDGLLGTVDLPAPPGQWRRHTLVLVEDVRRLWPELIAGDNSLRGLRLGVRVDGSARGSFVVDRLAFDRARRAGQAGEELRAEVLRAYDGAFPGVTHHRAYEVSMVRHLNWFGGDQTLPAFPSPPYRDNNVARTERMIDFLHAHGGVVSWNHPLDVEGRESLARLMVQRRNLGADLVEIGRAPLDDHLWALDVAARNAVFFTAVGVTDDHDGTDWRAGNERHITYVWASSTDRDELVRALRAGQAWFTDLARYRGALDIEVDGRRAMGAVAVTDAPQVTVRLLATDLPAGATLEAVVGTVDRAGVGDLTPATRTTRIAARQLRQDRYDLSVSPGVGAYVRTQVRGKDGTLSGVSNPAWFLPGSKRPDVPPARRF</sequence>
<gene>
    <name evidence="1" type="ORF">GCM10023176_53910</name>
</gene>
<evidence type="ECO:0000313" key="1">
    <source>
        <dbReference type="EMBL" id="GAA4578298.1"/>
    </source>
</evidence>
<keyword evidence="2" id="KW-1185">Reference proteome</keyword>
<dbReference type="PANTHER" id="PTHR42924">
    <property type="entry name" value="EXONUCLEASE"/>
    <property type="match status" value="1"/>
</dbReference>
<evidence type="ECO:0000313" key="2">
    <source>
        <dbReference type="Proteomes" id="UP001500307"/>
    </source>
</evidence>
<dbReference type="Gene3D" id="3.20.20.140">
    <property type="entry name" value="Metal-dependent hydrolases"/>
    <property type="match status" value="1"/>
</dbReference>
<reference evidence="2" key="1">
    <citation type="journal article" date="2019" name="Int. J. Syst. Evol. Microbiol.">
        <title>The Global Catalogue of Microorganisms (GCM) 10K type strain sequencing project: providing services to taxonomists for standard genome sequencing and annotation.</title>
        <authorList>
            <consortium name="The Broad Institute Genomics Platform"/>
            <consortium name="The Broad Institute Genome Sequencing Center for Infectious Disease"/>
            <person name="Wu L."/>
            <person name="Ma J."/>
        </authorList>
    </citation>
    <scope>NUCLEOTIDE SEQUENCE [LARGE SCALE GENOMIC DNA]</scope>
    <source>
        <strain evidence="2">JCM 3175</strain>
    </source>
</reference>